<evidence type="ECO:0008006" key="6">
    <source>
        <dbReference type="Google" id="ProtNLM"/>
    </source>
</evidence>
<feature type="transmembrane region" description="Helical" evidence="2">
    <location>
        <begin position="31"/>
        <end position="49"/>
    </location>
</feature>
<evidence type="ECO:0000313" key="4">
    <source>
        <dbReference type="Proteomes" id="UP000504636"/>
    </source>
</evidence>
<organism evidence="3">
    <name type="scientific">Mytilinidion resinicola</name>
    <dbReference type="NCBI Taxonomy" id="574789"/>
    <lineage>
        <taxon>Eukaryota</taxon>
        <taxon>Fungi</taxon>
        <taxon>Dikarya</taxon>
        <taxon>Ascomycota</taxon>
        <taxon>Pezizomycotina</taxon>
        <taxon>Dothideomycetes</taxon>
        <taxon>Pleosporomycetidae</taxon>
        <taxon>Mytilinidiales</taxon>
        <taxon>Mytilinidiaceae</taxon>
        <taxon>Mytilinidion</taxon>
    </lineage>
</organism>
<proteinExistence type="predicted"/>
<gene>
    <name evidence="3 5" type="ORF">BDZ99DRAFT_520584</name>
</gene>
<feature type="compositionally biased region" description="Polar residues" evidence="1">
    <location>
        <begin position="327"/>
        <end position="338"/>
    </location>
</feature>
<feature type="compositionally biased region" description="Polar residues" evidence="1">
    <location>
        <begin position="499"/>
        <end position="517"/>
    </location>
</feature>
<dbReference type="AlphaFoldDB" id="A0A6A6YPN0"/>
<protein>
    <recommendedName>
        <fullName evidence="6">Fibroin-3 related protein</fullName>
    </recommendedName>
</protein>
<dbReference type="GO" id="GO:0005886">
    <property type="term" value="C:plasma membrane"/>
    <property type="evidence" value="ECO:0007669"/>
    <property type="project" value="TreeGrafter"/>
</dbReference>
<reference evidence="5" key="2">
    <citation type="submission" date="2020-04" db="EMBL/GenBank/DDBJ databases">
        <authorList>
            <consortium name="NCBI Genome Project"/>
        </authorList>
    </citation>
    <scope>NUCLEOTIDE SEQUENCE</scope>
    <source>
        <strain evidence="5">CBS 304.34</strain>
    </source>
</reference>
<dbReference type="PANTHER" id="PTHR40018:SF1">
    <property type="entry name" value="[PSI+] INDUCTION PROTEIN 2"/>
    <property type="match status" value="1"/>
</dbReference>
<keyword evidence="2" id="KW-1133">Transmembrane helix</keyword>
<accession>A0A6A6YPN0</accession>
<dbReference type="PANTHER" id="PTHR40018">
    <property type="entry name" value="[PSI+] INDUCTION PROTEIN 2"/>
    <property type="match status" value="1"/>
</dbReference>
<sequence length="533" mass="57224">MATLIWQRDVADVKATFTSWDKCMAKTYCKWPVIAAIIVVALVLISVLICLGRCICCGAECACCCFRCCGGCCGGGGRKGHKKMNSASAPPPLPGGYQPAFPSTPVNSQYRAHNTPAFEKPQFATFESSSKPVNEDALPPMPSWSDATSRKVEEEIVPEKPGDVELHNLEHKAGASDSMLAGAAGTPLRSPGRSPVPQSPYHAESAYSPPSQQYGGFAGRPSQPGLRSQDSFRSGQQNGVVDQYGNQQPGYGNRLNSPAPGAPAYDPIHQYERDSPRLGGQGQEYGRGSPRPGGQNNEFGRNSPRPAGQNNEFGRSSPRPVMGGAANFNNGPSPTQNRGYGPPSLAIGRVNSPLAPNQVYDAPQLAPGRVNSPLATHQAYDAPRVAPGRVNSPMVTHQGYDAPQAIPARVNSPYQPYDAPQAVSLYHHDQNNYTAPEPYHELDTSYTAPKPYAELAANYTAPKPYAELATGYNAPPQAPSELSQGYAPSGSTRFEAPSEYQNNYQQPQELDSGSWPMQPQQQQQHNGHGGRNY</sequence>
<dbReference type="OrthoDB" id="5401332at2759"/>
<reference evidence="3 5" key="1">
    <citation type="journal article" date="2020" name="Stud. Mycol.">
        <title>101 Dothideomycetes genomes: a test case for predicting lifestyles and emergence of pathogens.</title>
        <authorList>
            <person name="Haridas S."/>
            <person name="Albert R."/>
            <person name="Binder M."/>
            <person name="Bloem J."/>
            <person name="Labutti K."/>
            <person name="Salamov A."/>
            <person name="Andreopoulos B."/>
            <person name="Baker S."/>
            <person name="Barry K."/>
            <person name="Bills G."/>
            <person name="Bluhm B."/>
            <person name="Cannon C."/>
            <person name="Castanera R."/>
            <person name="Culley D."/>
            <person name="Daum C."/>
            <person name="Ezra D."/>
            <person name="Gonzalez J."/>
            <person name="Henrissat B."/>
            <person name="Kuo A."/>
            <person name="Liang C."/>
            <person name="Lipzen A."/>
            <person name="Lutzoni F."/>
            <person name="Magnuson J."/>
            <person name="Mondo S."/>
            <person name="Nolan M."/>
            <person name="Ohm R."/>
            <person name="Pangilinan J."/>
            <person name="Park H.-J."/>
            <person name="Ramirez L."/>
            <person name="Alfaro M."/>
            <person name="Sun H."/>
            <person name="Tritt A."/>
            <person name="Yoshinaga Y."/>
            <person name="Zwiers L.-H."/>
            <person name="Turgeon B."/>
            <person name="Goodwin S."/>
            <person name="Spatafora J."/>
            <person name="Crous P."/>
            <person name="Grigoriev I."/>
        </authorList>
    </citation>
    <scope>NUCLEOTIDE SEQUENCE</scope>
    <source>
        <strain evidence="3 5">CBS 304.34</strain>
    </source>
</reference>
<reference evidence="5" key="3">
    <citation type="submission" date="2025-04" db="UniProtKB">
        <authorList>
            <consortium name="RefSeq"/>
        </authorList>
    </citation>
    <scope>IDENTIFICATION</scope>
    <source>
        <strain evidence="5">CBS 304.34</strain>
    </source>
</reference>
<evidence type="ECO:0000313" key="3">
    <source>
        <dbReference type="EMBL" id="KAF2810519.1"/>
    </source>
</evidence>
<dbReference type="Proteomes" id="UP000504636">
    <property type="component" value="Unplaced"/>
</dbReference>
<feature type="region of interest" description="Disordered" evidence="1">
    <location>
        <begin position="129"/>
        <end position="349"/>
    </location>
</feature>
<name>A0A6A6YPN0_9PEZI</name>
<feature type="region of interest" description="Disordered" evidence="1">
    <location>
        <begin position="467"/>
        <end position="533"/>
    </location>
</feature>
<keyword evidence="2" id="KW-0472">Membrane</keyword>
<feature type="compositionally biased region" description="Polar residues" evidence="1">
    <location>
        <begin position="225"/>
        <end position="256"/>
    </location>
</feature>
<evidence type="ECO:0000256" key="2">
    <source>
        <dbReference type="SAM" id="Phobius"/>
    </source>
</evidence>
<dbReference type="EMBL" id="MU003700">
    <property type="protein sequence ID" value="KAF2810519.1"/>
    <property type="molecule type" value="Genomic_DNA"/>
</dbReference>
<feature type="compositionally biased region" description="Basic and acidic residues" evidence="1">
    <location>
        <begin position="148"/>
        <end position="174"/>
    </location>
</feature>
<evidence type="ECO:0000256" key="1">
    <source>
        <dbReference type="SAM" id="MobiDB-lite"/>
    </source>
</evidence>
<keyword evidence="4" id="KW-1185">Reference proteome</keyword>
<keyword evidence="2" id="KW-0812">Transmembrane</keyword>
<dbReference type="GeneID" id="54466436"/>
<evidence type="ECO:0000313" key="5">
    <source>
        <dbReference type="RefSeq" id="XP_033577483.1"/>
    </source>
</evidence>
<dbReference type="RefSeq" id="XP_033577483.1">
    <property type="nucleotide sequence ID" value="XM_033725543.1"/>
</dbReference>
<dbReference type="InterPro" id="IPR037504">
    <property type="entry name" value="PSI_induc_2"/>
</dbReference>
<dbReference type="GO" id="GO:0005935">
    <property type="term" value="C:cellular bud neck"/>
    <property type="evidence" value="ECO:0007669"/>
    <property type="project" value="TreeGrafter"/>
</dbReference>